<evidence type="ECO:0000313" key="2">
    <source>
        <dbReference type="Proteomes" id="UP000197058"/>
    </source>
</evidence>
<gene>
    <name evidence="1" type="ORF">CEP64_14005</name>
</gene>
<name>A0AAI8DKX5_MAMSC</name>
<geneLocation type="plasmid" evidence="1 2">
    <name>unnamed1</name>
</geneLocation>
<dbReference type="AlphaFoldDB" id="A0AAI8DKX5"/>
<evidence type="ECO:0008006" key="3">
    <source>
        <dbReference type="Google" id="ProtNLM"/>
    </source>
</evidence>
<evidence type="ECO:0000313" key="1">
    <source>
        <dbReference type="EMBL" id="ASE35727.1"/>
    </source>
</evidence>
<keyword evidence="1" id="KW-0614">Plasmid</keyword>
<dbReference type="EMBL" id="CP022047">
    <property type="protein sequence ID" value="ASE35727.1"/>
    <property type="molecule type" value="Genomic_DNA"/>
</dbReference>
<accession>A0AAI8DKX5</accession>
<dbReference type="Pfam" id="PF10706">
    <property type="entry name" value="Aminoglyc_resit"/>
    <property type="match status" value="1"/>
</dbReference>
<reference evidence="2" key="1">
    <citation type="submission" date="2017-06" db="EMBL/GenBank/DDBJ databases">
        <title>FDA dAtabase for Regulatory Grade micrObial Sequences (FDA-ARGOS): Supporting development and validation of Infectious Disease Dx tests.</title>
        <authorList>
            <person name="Goldberg B."/>
            <person name="Campos J."/>
            <person name="Tallon L."/>
            <person name="Sadzewicz L."/>
            <person name="Sengamalay N."/>
            <person name="Ott S."/>
            <person name="Godinez A."/>
            <person name="Nagaraj S."/>
            <person name="Vavikolanu K."/>
            <person name="Nadendla S."/>
            <person name="George J."/>
            <person name="Geyer C."/>
            <person name="Sichtig H."/>
        </authorList>
    </citation>
    <scope>NUCLEOTIDE SEQUENCE [LARGE SCALE GENOMIC DNA]</scope>
    <source>
        <strain evidence="2">FDAARGOS_285</strain>
        <plasmid evidence="2">unnamed1</plasmid>
    </source>
</reference>
<dbReference type="Proteomes" id="UP000197058">
    <property type="component" value="Plasmid unnamed1"/>
</dbReference>
<proteinExistence type="predicted"/>
<protein>
    <recommendedName>
        <fullName evidence="3">Amino acid transporter</fullName>
    </recommendedName>
</protein>
<dbReference type="KEGG" id="sscu:CEP64_14005"/>
<dbReference type="RefSeq" id="WP_088592819.1">
    <property type="nucleotide sequence ID" value="NZ_CP022047.2"/>
</dbReference>
<dbReference type="Gene3D" id="3.30.460.40">
    <property type="match status" value="1"/>
</dbReference>
<organism evidence="1 2">
    <name type="scientific">Mammaliicoccus sciuri</name>
    <name type="common">Staphylococcus sciuri</name>
    <dbReference type="NCBI Taxonomy" id="1296"/>
    <lineage>
        <taxon>Bacteria</taxon>
        <taxon>Bacillati</taxon>
        <taxon>Bacillota</taxon>
        <taxon>Bacilli</taxon>
        <taxon>Bacillales</taxon>
        <taxon>Staphylococcaceae</taxon>
        <taxon>Mammaliicoccus</taxon>
    </lineage>
</organism>
<dbReference type="InterPro" id="IPR019646">
    <property type="entry name" value="Aminoglyc_AdlTrfase"/>
</dbReference>
<sequence length="188" mass="23003">MTFQECEKLNLLMKNFNKCWFIAGGWALDLYIGKKTRHHEDIEIGIFRNDQLYLKNYFKGWKFKKVVNGQFYEWGDEFLELPIHEVYIINKDTDVYIEILLNEFKNNEWIYRRDIRISKYLNDTYSYNDLGIPYLNPEIVLLFKSKNTREKDNQDFECVINQLDYKKKEWLSNNLKLTNPNHNWNQYL</sequence>